<comment type="caution">
    <text evidence="6">The sequence shown here is derived from an EMBL/GenBank/DDBJ whole genome shotgun (WGS) entry which is preliminary data.</text>
</comment>
<organism evidence="6 7">
    <name type="scientific">Megasphaera micronuciformis F0359</name>
    <dbReference type="NCBI Taxonomy" id="706434"/>
    <lineage>
        <taxon>Bacteria</taxon>
        <taxon>Bacillati</taxon>
        <taxon>Bacillota</taxon>
        <taxon>Negativicutes</taxon>
        <taxon>Veillonellales</taxon>
        <taxon>Veillonellaceae</taxon>
        <taxon>Megasphaera</taxon>
    </lineage>
</organism>
<dbReference type="eggNOG" id="COG1191">
    <property type="taxonomic scope" value="Bacteria"/>
</dbReference>
<proteinExistence type="predicted"/>
<dbReference type="InterPro" id="IPR036388">
    <property type="entry name" value="WH-like_DNA-bd_sf"/>
</dbReference>
<dbReference type="HOGENOM" id="CLU_014793_8_3_9"/>
<dbReference type="PROSITE" id="PS00715">
    <property type="entry name" value="SIGMA70_1"/>
    <property type="match status" value="1"/>
</dbReference>
<sequence>MEELQKITLLKPDEEKRLWMAYKDEGCMDSRGRLIEQYQPLVFREALRWHVGEEHMADVLQEGNLGLIEAVERYDYKLGVAFSIYAVHRIRGEIVDWLKKEGKSANVSMDEPDENGLTLGDMLSDNSEDLGDRTNRQLLLEQVGAFMARLPEKEQFIMEAVYLKDRQPKTVAADLDVSLPYVYRLQKRGVRRIRGMFGRLMKKNK</sequence>
<keyword evidence="4" id="KW-0804">Transcription</keyword>
<dbReference type="SUPFAM" id="SSF88946">
    <property type="entry name" value="Sigma2 domain of RNA polymerase sigma factors"/>
    <property type="match status" value="1"/>
</dbReference>
<dbReference type="InterPro" id="IPR013325">
    <property type="entry name" value="RNA_pol_sigma_r2"/>
</dbReference>
<keyword evidence="7" id="KW-1185">Reference proteome</keyword>
<keyword evidence="1" id="KW-0805">Transcription regulation</keyword>
<dbReference type="Gene3D" id="1.10.10.10">
    <property type="entry name" value="Winged helix-like DNA-binding domain superfamily/Winged helix DNA-binding domain"/>
    <property type="match status" value="1"/>
</dbReference>
<gene>
    <name evidence="6" type="ORF">HMPREF9429_01048</name>
</gene>
<dbReference type="Gene3D" id="1.20.120.1810">
    <property type="match status" value="1"/>
</dbReference>
<evidence type="ECO:0000256" key="1">
    <source>
        <dbReference type="ARBA" id="ARBA00023015"/>
    </source>
</evidence>
<dbReference type="EMBL" id="AECS01000037">
    <property type="protein sequence ID" value="EFQ03865.1"/>
    <property type="molecule type" value="Genomic_DNA"/>
</dbReference>
<dbReference type="PRINTS" id="PR00046">
    <property type="entry name" value="SIGMA70FCT"/>
</dbReference>
<dbReference type="GO" id="GO:0006352">
    <property type="term" value="P:DNA-templated transcription initiation"/>
    <property type="evidence" value="ECO:0007669"/>
    <property type="project" value="InterPro"/>
</dbReference>
<evidence type="ECO:0000313" key="7">
    <source>
        <dbReference type="Proteomes" id="UP000003195"/>
    </source>
</evidence>
<dbReference type="GO" id="GO:0016987">
    <property type="term" value="F:sigma factor activity"/>
    <property type="evidence" value="ECO:0007669"/>
    <property type="project" value="UniProtKB-KW"/>
</dbReference>
<dbReference type="Pfam" id="PF04545">
    <property type="entry name" value="Sigma70_r4"/>
    <property type="match status" value="1"/>
</dbReference>
<reference evidence="6 7" key="1">
    <citation type="submission" date="2010-08" db="EMBL/GenBank/DDBJ databases">
        <authorList>
            <person name="Weinstock G."/>
            <person name="Sodergren E."/>
            <person name="Clifton S."/>
            <person name="Fulton L."/>
            <person name="Fulton B."/>
            <person name="Courtney L."/>
            <person name="Fronick C."/>
            <person name="Harrison M."/>
            <person name="Strong C."/>
            <person name="Farmer C."/>
            <person name="Delahaunty K."/>
            <person name="Markovic C."/>
            <person name="Hall O."/>
            <person name="Minx P."/>
            <person name="Tomlinson C."/>
            <person name="Mitreva M."/>
            <person name="Hou S."/>
            <person name="Chen J."/>
            <person name="Wollam A."/>
            <person name="Pepin K.H."/>
            <person name="Johnson M."/>
            <person name="Bhonagiri V."/>
            <person name="Zhang X."/>
            <person name="Suruliraj S."/>
            <person name="Warren W."/>
            <person name="Chinwalla A."/>
            <person name="Mardis E.R."/>
            <person name="Wilson R.K."/>
        </authorList>
    </citation>
    <scope>NUCLEOTIDE SEQUENCE [LARGE SCALE GENOMIC DNA]</scope>
    <source>
        <strain evidence="6 7">F0359</strain>
    </source>
</reference>
<dbReference type="PANTHER" id="PTHR30385">
    <property type="entry name" value="SIGMA FACTOR F FLAGELLAR"/>
    <property type="match status" value="1"/>
</dbReference>
<keyword evidence="2" id="KW-0731">Sigma factor</keyword>
<protein>
    <submittedName>
        <fullName evidence="6">Sigma-70 region 2</fullName>
    </submittedName>
</protein>
<dbReference type="Proteomes" id="UP000003195">
    <property type="component" value="Unassembled WGS sequence"/>
</dbReference>
<dbReference type="SUPFAM" id="SSF88659">
    <property type="entry name" value="Sigma3 and sigma4 domains of RNA polymerase sigma factors"/>
    <property type="match status" value="1"/>
</dbReference>
<dbReference type="OrthoDB" id="2111981at2"/>
<dbReference type="InterPro" id="IPR013324">
    <property type="entry name" value="RNA_pol_sigma_r3/r4-like"/>
</dbReference>
<dbReference type="GO" id="GO:0003677">
    <property type="term" value="F:DNA binding"/>
    <property type="evidence" value="ECO:0007669"/>
    <property type="project" value="UniProtKB-KW"/>
</dbReference>
<dbReference type="Pfam" id="PF04542">
    <property type="entry name" value="Sigma70_r2"/>
    <property type="match status" value="1"/>
</dbReference>
<dbReference type="AlphaFoldDB" id="E2ZCU4"/>
<evidence type="ECO:0000259" key="5">
    <source>
        <dbReference type="PROSITE" id="PS00715"/>
    </source>
</evidence>
<dbReference type="InterPro" id="IPR014284">
    <property type="entry name" value="RNA_pol_sigma-70_dom"/>
</dbReference>
<evidence type="ECO:0000313" key="6">
    <source>
        <dbReference type="EMBL" id="EFQ03865.1"/>
    </source>
</evidence>
<dbReference type="InterPro" id="IPR007630">
    <property type="entry name" value="RNA_pol_sigma70_r4"/>
</dbReference>
<dbReference type="NCBIfam" id="TIGR02937">
    <property type="entry name" value="sigma70-ECF"/>
    <property type="match status" value="1"/>
</dbReference>
<evidence type="ECO:0000256" key="3">
    <source>
        <dbReference type="ARBA" id="ARBA00023125"/>
    </source>
</evidence>
<feature type="domain" description="RNA polymerase sigma-70" evidence="5">
    <location>
        <begin position="58"/>
        <end position="71"/>
    </location>
</feature>
<dbReference type="InterPro" id="IPR000943">
    <property type="entry name" value="RNA_pol_sigma70"/>
</dbReference>
<evidence type="ECO:0000256" key="4">
    <source>
        <dbReference type="ARBA" id="ARBA00023163"/>
    </source>
</evidence>
<keyword evidence="3" id="KW-0238">DNA-binding</keyword>
<accession>E2ZCU4</accession>
<dbReference type="InterPro" id="IPR007627">
    <property type="entry name" value="RNA_pol_sigma70_r2"/>
</dbReference>
<dbReference type="STRING" id="706434.HMPREF9429_01048"/>
<name>E2ZCU4_9FIRM</name>
<evidence type="ECO:0000256" key="2">
    <source>
        <dbReference type="ARBA" id="ARBA00023082"/>
    </source>
</evidence>